<organism evidence="1 2">
    <name type="scientific">Salicibibacter cibi</name>
    <dbReference type="NCBI Taxonomy" id="2743001"/>
    <lineage>
        <taxon>Bacteria</taxon>
        <taxon>Bacillati</taxon>
        <taxon>Bacillota</taxon>
        <taxon>Bacilli</taxon>
        <taxon>Bacillales</taxon>
        <taxon>Bacillaceae</taxon>
        <taxon>Salicibibacter</taxon>
    </lineage>
</organism>
<keyword evidence="2" id="KW-1185">Reference proteome</keyword>
<evidence type="ECO:0000313" key="1">
    <source>
        <dbReference type="EMBL" id="QQK79755.1"/>
    </source>
</evidence>
<accession>A0A7T6ZA79</accession>
<evidence type="ECO:0000313" key="2">
    <source>
        <dbReference type="Proteomes" id="UP000595349"/>
    </source>
</evidence>
<protein>
    <submittedName>
        <fullName evidence="1">Uncharacterized protein</fullName>
    </submittedName>
</protein>
<dbReference type="KEGG" id="scib:HUG20_07560"/>
<name>A0A7T6ZA79_9BACI</name>
<dbReference type="EMBL" id="CP054706">
    <property type="protein sequence ID" value="QQK79755.1"/>
    <property type="molecule type" value="Genomic_DNA"/>
</dbReference>
<reference evidence="1 2" key="1">
    <citation type="submission" date="2020-06" db="EMBL/GenBank/DDBJ databases">
        <title>Genomic analysis of Salicibibacter sp. NKC21-4.</title>
        <authorList>
            <person name="Oh Y.J."/>
        </authorList>
    </citation>
    <scope>NUCLEOTIDE SEQUENCE [LARGE SCALE GENOMIC DNA]</scope>
    <source>
        <strain evidence="1 2">NKC21-4</strain>
    </source>
</reference>
<dbReference type="RefSeq" id="WP_200089730.1">
    <property type="nucleotide sequence ID" value="NZ_CP054706.1"/>
</dbReference>
<dbReference type="Proteomes" id="UP000595349">
    <property type="component" value="Chromosome"/>
</dbReference>
<dbReference type="AlphaFoldDB" id="A0A7T6ZA79"/>
<proteinExistence type="predicted"/>
<gene>
    <name evidence="1" type="ORF">HUG20_07560</name>
</gene>
<sequence>MSITYKFPFALKPTTPSHVYLGPNLAAEMTRYFGSSPSNQVQMRQKQKYVNFMIKDYLNSREYMINQDYGGFFKKQGWGVYDEKDRKVAHLKVEYSMLRLRLVVQWGNTQIRIKFKLFPNEAEIEQKIDGEYINVGSTIVSHVFGRQIEVDRDAADKTELEFGQFMAIIHTGWCCSGKL</sequence>